<proteinExistence type="predicted"/>
<dbReference type="Proteomes" id="UP000054097">
    <property type="component" value="Unassembled WGS sequence"/>
</dbReference>
<evidence type="ECO:0000313" key="2">
    <source>
        <dbReference type="Proteomes" id="UP000054097"/>
    </source>
</evidence>
<dbReference type="HOGENOM" id="CLU_116351_2_0_1"/>
<dbReference type="OrthoDB" id="37659at2759"/>
<name>A0A0C3BCE4_SERVB</name>
<organism evidence="1 2">
    <name type="scientific">Serendipita vermifera MAFF 305830</name>
    <dbReference type="NCBI Taxonomy" id="933852"/>
    <lineage>
        <taxon>Eukaryota</taxon>
        <taxon>Fungi</taxon>
        <taxon>Dikarya</taxon>
        <taxon>Basidiomycota</taxon>
        <taxon>Agaricomycotina</taxon>
        <taxon>Agaricomycetes</taxon>
        <taxon>Sebacinales</taxon>
        <taxon>Serendipitaceae</taxon>
        <taxon>Serendipita</taxon>
    </lineage>
</organism>
<reference evidence="2" key="2">
    <citation type="submission" date="2015-01" db="EMBL/GenBank/DDBJ databases">
        <title>Evolutionary Origins and Diversification of the Mycorrhizal Mutualists.</title>
        <authorList>
            <consortium name="DOE Joint Genome Institute"/>
            <consortium name="Mycorrhizal Genomics Consortium"/>
            <person name="Kohler A."/>
            <person name="Kuo A."/>
            <person name="Nagy L.G."/>
            <person name="Floudas D."/>
            <person name="Copeland A."/>
            <person name="Barry K.W."/>
            <person name="Cichocki N."/>
            <person name="Veneault-Fourrey C."/>
            <person name="LaButti K."/>
            <person name="Lindquist E.A."/>
            <person name="Lipzen A."/>
            <person name="Lundell T."/>
            <person name="Morin E."/>
            <person name="Murat C."/>
            <person name="Riley R."/>
            <person name="Ohm R."/>
            <person name="Sun H."/>
            <person name="Tunlid A."/>
            <person name="Henrissat B."/>
            <person name="Grigoriev I.V."/>
            <person name="Hibbett D.S."/>
            <person name="Martin F."/>
        </authorList>
    </citation>
    <scope>NUCLEOTIDE SEQUENCE [LARGE SCALE GENOMIC DNA]</scope>
    <source>
        <strain evidence="2">MAFF 305830</strain>
    </source>
</reference>
<accession>A0A0C3BCE4</accession>
<reference evidence="1 2" key="1">
    <citation type="submission" date="2014-04" db="EMBL/GenBank/DDBJ databases">
        <authorList>
            <consortium name="DOE Joint Genome Institute"/>
            <person name="Kuo A."/>
            <person name="Zuccaro A."/>
            <person name="Kohler A."/>
            <person name="Nagy L.G."/>
            <person name="Floudas D."/>
            <person name="Copeland A."/>
            <person name="Barry K.W."/>
            <person name="Cichocki N."/>
            <person name="Veneault-Fourrey C."/>
            <person name="LaButti K."/>
            <person name="Lindquist E.A."/>
            <person name="Lipzen A."/>
            <person name="Lundell T."/>
            <person name="Morin E."/>
            <person name="Murat C."/>
            <person name="Sun H."/>
            <person name="Tunlid A."/>
            <person name="Henrissat B."/>
            <person name="Grigoriev I.V."/>
            <person name="Hibbett D.S."/>
            <person name="Martin F."/>
            <person name="Nordberg H.P."/>
            <person name="Cantor M.N."/>
            <person name="Hua S.X."/>
        </authorList>
    </citation>
    <scope>NUCLEOTIDE SEQUENCE [LARGE SCALE GENOMIC DNA]</scope>
    <source>
        <strain evidence="1 2">MAFF 305830</strain>
    </source>
</reference>
<evidence type="ECO:0000313" key="1">
    <source>
        <dbReference type="EMBL" id="KIM29789.1"/>
    </source>
</evidence>
<dbReference type="EMBL" id="KN824287">
    <property type="protein sequence ID" value="KIM29789.1"/>
    <property type="molecule type" value="Genomic_DNA"/>
</dbReference>
<gene>
    <name evidence="1" type="ORF">M408DRAFT_22654</name>
</gene>
<keyword evidence="2" id="KW-1185">Reference proteome</keyword>
<dbReference type="AlphaFoldDB" id="A0A0C3BCE4"/>
<protein>
    <submittedName>
        <fullName evidence="1">Uncharacterized protein</fullName>
    </submittedName>
</protein>
<sequence>MSNYKVTVVHYGHPALKGAWHYALALYNQPASPTAATIFQLTRAEGARNFEFTAPTINVPSHASAYQGELPIGQIPATDAAVQHFGLICKLVNIQNETPAWNCQNWVAEVLQEMAKVGLEIRAYEHNALVAAMNAIRK</sequence>